<reference evidence="1" key="1">
    <citation type="submission" date="2020-06" db="EMBL/GenBank/DDBJ databases">
        <authorList>
            <person name="Li T."/>
            <person name="Hu X."/>
            <person name="Zhang T."/>
            <person name="Song X."/>
            <person name="Zhang H."/>
            <person name="Dai N."/>
            <person name="Sheng W."/>
            <person name="Hou X."/>
            <person name="Wei L."/>
        </authorList>
    </citation>
    <scope>NUCLEOTIDE SEQUENCE</scope>
    <source>
        <strain evidence="1">3651</strain>
        <tissue evidence="1">Leaf</tissue>
    </source>
</reference>
<organism evidence="1 2">
    <name type="scientific">Sesamum alatum</name>
    <dbReference type="NCBI Taxonomy" id="300844"/>
    <lineage>
        <taxon>Eukaryota</taxon>
        <taxon>Viridiplantae</taxon>
        <taxon>Streptophyta</taxon>
        <taxon>Embryophyta</taxon>
        <taxon>Tracheophyta</taxon>
        <taxon>Spermatophyta</taxon>
        <taxon>Magnoliopsida</taxon>
        <taxon>eudicotyledons</taxon>
        <taxon>Gunneridae</taxon>
        <taxon>Pentapetalae</taxon>
        <taxon>asterids</taxon>
        <taxon>lamiids</taxon>
        <taxon>Lamiales</taxon>
        <taxon>Pedaliaceae</taxon>
        <taxon>Sesamum</taxon>
    </lineage>
</organism>
<keyword evidence="2" id="KW-1185">Reference proteome</keyword>
<comment type="caution">
    <text evidence="1">The sequence shown here is derived from an EMBL/GenBank/DDBJ whole genome shotgun (WGS) entry which is preliminary data.</text>
</comment>
<name>A0AAE1Y396_9LAMI</name>
<proteinExistence type="predicted"/>
<reference evidence="1" key="2">
    <citation type="journal article" date="2024" name="Plant">
        <title>Genomic evolution and insights into agronomic trait innovations of Sesamum species.</title>
        <authorList>
            <person name="Miao H."/>
            <person name="Wang L."/>
            <person name="Qu L."/>
            <person name="Liu H."/>
            <person name="Sun Y."/>
            <person name="Le M."/>
            <person name="Wang Q."/>
            <person name="Wei S."/>
            <person name="Zheng Y."/>
            <person name="Lin W."/>
            <person name="Duan Y."/>
            <person name="Cao H."/>
            <person name="Xiong S."/>
            <person name="Wang X."/>
            <person name="Wei L."/>
            <person name="Li C."/>
            <person name="Ma Q."/>
            <person name="Ju M."/>
            <person name="Zhao R."/>
            <person name="Li G."/>
            <person name="Mu C."/>
            <person name="Tian Q."/>
            <person name="Mei H."/>
            <person name="Zhang T."/>
            <person name="Gao T."/>
            <person name="Zhang H."/>
        </authorList>
    </citation>
    <scope>NUCLEOTIDE SEQUENCE</scope>
    <source>
        <strain evidence="1">3651</strain>
    </source>
</reference>
<evidence type="ECO:0000313" key="1">
    <source>
        <dbReference type="EMBL" id="KAK4422889.1"/>
    </source>
</evidence>
<accession>A0AAE1Y396</accession>
<dbReference type="EMBL" id="JACGWO010000007">
    <property type="protein sequence ID" value="KAK4422889.1"/>
    <property type="molecule type" value="Genomic_DNA"/>
</dbReference>
<gene>
    <name evidence="1" type="ORF">Salat_1871500</name>
</gene>
<dbReference type="Proteomes" id="UP001293254">
    <property type="component" value="Unassembled WGS sequence"/>
</dbReference>
<sequence>MFTNFYPVRTLGCINYAPGDRFDPTIQISVKLMELENMALLCYIARPCNAQEKRENLHGQVEKATGDGAAVGIHGGVEIFGLSLEQGRALEKFRQTANQGCFFR</sequence>
<protein>
    <submittedName>
        <fullName evidence="1">Uncharacterized protein</fullName>
    </submittedName>
</protein>
<evidence type="ECO:0000313" key="2">
    <source>
        <dbReference type="Proteomes" id="UP001293254"/>
    </source>
</evidence>
<dbReference type="AlphaFoldDB" id="A0AAE1Y396"/>